<evidence type="ECO:0000313" key="9">
    <source>
        <dbReference type="EMBL" id="ABS77202.1"/>
    </source>
</evidence>
<proteinExistence type="inferred from homology"/>
<comment type="function">
    <text evidence="5">Involved in formation and maintenance of cell shape.</text>
</comment>
<feature type="coiled-coil region" evidence="6">
    <location>
        <begin position="81"/>
        <end position="108"/>
    </location>
</feature>
<dbReference type="Proteomes" id="UP000008555">
    <property type="component" value="Chromosome"/>
</dbReference>
<dbReference type="InterPro" id="IPR055342">
    <property type="entry name" value="MreC_beta-barrel_core"/>
</dbReference>
<feature type="domain" description="Rod shape-determining protein MreC beta-barrel core" evidence="8">
    <location>
        <begin position="127"/>
        <end position="271"/>
    </location>
</feature>
<dbReference type="HOGENOM" id="CLU_042663_2_0_6"/>
<dbReference type="NCBIfam" id="TIGR00219">
    <property type="entry name" value="mreC"/>
    <property type="match status" value="1"/>
</dbReference>
<dbReference type="PANTHER" id="PTHR34138">
    <property type="entry name" value="CELL SHAPE-DETERMINING PROTEIN MREC"/>
    <property type="match status" value="1"/>
</dbReference>
<dbReference type="InterPro" id="IPR042175">
    <property type="entry name" value="Cell/Rod_MreC_2"/>
</dbReference>
<keyword evidence="6" id="KW-0175">Coiled coil</keyword>
<evidence type="ECO:0000256" key="5">
    <source>
        <dbReference type="PIRNR" id="PIRNR038471"/>
    </source>
</evidence>
<feature type="transmembrane region" description="Helical" evidence="7">
    <location>
        <begin position="12"/>
        <end position="29"/>
    </location>
</feature>
<name>A9KBH6_COXBN</name>
<evidence type="ECO:0000256" key="7">
    <source>
        <dbReference type="SAM" id="Phobius"/>
    </source>
</evidence>
<dbReference type="Gene3D" id="2.40.10.340">
    <property type="entry name" value="Rod shape-determining protein MreC, domain 1"/>
    <property type="match status" value="1"/>
</dbReference>
<evidence type="ECO:0000256" key="4">
    <source>
        <dbReference type="ARBA" id="ARBA00032089"/>
    </source>
</evidence>
<gene>
    <name evidence="9" type="primary">mreC</name>
    <name evidence="9" type="ordered locus">CBUD_0514</name>
</gene>
<dbReference type="AlphaFoldDB" id="A9KBH6"/>
<evidence type="ECO:0000259" key="8">
    <source>
        <dbReference type="Pfam" id="PF04085"/>
    </source>
</evidence>
<dbReference type="InterPro" id="IPR042177">
    <property type="entry name" value="Cell/Rod_1"/>
</dbReference>
<keyword evidence="7" id="KW-0472">Membrane</keyword>
<dbReference type="RefSeq" id="WP_011996605.1">
    <property type="nucleotide sequence ID" value="NC_009727.1"/>
</dbReference>
<evidence type="ECO:0000256" key="2">
    <source>
        <dbReference type="ARBA" id="ARBA00013855"/>
    </source>
</evidence>
<dbReference type="PIRSF" id="PIRSF038471">
    <property type="entry name" value="MreC"/>
    <property type="match status" value="1"/>
</dbReference>
<reference evidence="9 10" key="1">
    <citation type="journal article" date="2009" name="Infect. Immun.">
        <title>Comparative genomics reveal extensive transposon-mediated genomic plasticity and diversity among potential effector proteins within the genus Coxiella.</title>
        <authorList>
            <person name="Beare P.A."/>
            <person name="Unsworth N."/>
            <person name="Andoh M."/>
            <person name="Voth D.E."/>
            <person name="Omsland A."/>
            <person name="Gilk S.D."/>
            <person name="Williams K.P."/>
            <person name="Sobral B.W."/>
            <person name="Kupko J.J.III."/>
            <person name="Porcella S.F."/>
            <person name="Samuel J.E."/>
            <person name="Heinzen R.A."/>
        </authorList>
    </citation>
    <scope>NUCLEOTIDE SEQUENCE [LARGE SCALE GENOMIC DNA]</scope>
    <source>
        <strain evidence="9 10">Dugway 5J108-111</strain>
    </source>
</reference>
<comment type="similarity">
    <text evidence="1 5">Belongs to the MreC family.</text>
</comment>
<dbReference type="KEGG" id="cbd:CBUD_0514"/>
<accession>A9KBH6</accession>
<evidence type="ECO:0000313" key="10">
    <source>
        <dbReference type="Proteomes" id="UP000008555"/>
    </source>
</evidence>
<dbReference type="GO" id="GO:0005886">
    <property type="term" value="C:plasma membrane"/>
    <property type="evidence" value="ECO:0007669"/>
    <property type="project" value="TreeGrafter"/>
</dbReference>
<dbReference type="GO" id="GO:0008360">
    <property type="term" value="P:regulation of cell shape"/>
    <property type="evidence" value="ECO:0007669"/>
    <property type="project" value="UniProtKB-KW"/>
</dbReference>
<evidence type="ECO:0000256" key="1">
    <source>
        <dbReference type="ARBA" id="ARBA00009369"/>
    </source>
</evidence>
<sequence length="292" mass="32166">MNKLIFKRSSMPGLRTLIYMGLAIALIVLDQKALFFQKIRADLALVVLPLQYLVSVPIKTIHWIAINVTTQQELVADNARLRAHELLLESKLQKLLALERENAQLRTLLKSTAHVGGARVVVAQLLAVNLDPNLQQIIVDKGMRNHIYVGQPVLDAYGVVGQVIHAGLLTSKVMLISDPKSAVPVQDYRNGIRALALGMGSSGKLLLINVPDTSDIQKGDLFVSSGLGLRYPVGYPVGVVTELERDPTKRFATITLQPSAHLDQSQQVLMTWPNKASLAQDVHQELNLKEKE</sequence>
<protein>
    <recommendedName>
        <fullName evidence="2 5">Cell shape-determining protein MreC</fullName>
    </recommendedName>
    <alternativeName>
        <fullName evidence="4 5">Cell shape protein MreC</fullName>
    </alternativeName>
</protein>
<dbReference type="Gene3D" id="2.40.10.350">
    <property type="entry name" value="Rod shape-determining protein MreC, domain 2"/>
    <property type="match status" value="1"/>
</dbReference>
<evidence type="ECO:0000256" key="6">
    <source>
        <dbReference type="SAM" id="Coils"/>
    </source>
</evidence>
<dbReference type="PANTHER" id="PTHR34138:SF1">
    <property type="entry name" value="CELL SHAPE-DETERMINING PROTEIN MREC"/>
    <property type="match status" value="1"/>
</dbReference>
<evidence type="ECO:0000256" key="3">
    <source>
        <dbReference type="ARBA" id="ARBA00022960"/>
    </source>
</evidence>
<dbReference type="InterPro" id="IPR007221">
    <property type="entry name" value="MreC"/>
</dbReference>
<dbReference type="EMBL" id="CP000733">
    <property type="protein sequence ID" value="ABS77202.1"/>
    <property type="molecule type" value="Genomic_DNA"/>
</dbReference>
<keyword evidence="3 5" id="KW-0133">Cell shape</keyword>
<keyword evidence="7" id="KW-1133">Transmembrane helix</keyword>
<keyword evidence="7" id="KW-0812">Transmembrane</keyword>
<dbReference type="Pfam" id="PF04085">
    <property type="entry name" value="MreC"/>
    <property type="match status" value="1"/>
</dbReference>
<organism evidence="9 10">
    <name type="scientific">Coxiella burnetii (strain Dugway 5J108-111)</name>
    <dbReference type="NCBI Taxonomy" id="434922"/>
    <lineage>
        <taxon>Bacteria</taxon>
        <taxon>Pseudomonadati</taxon>
        <taxon>Pseudomonadota</taxon>
        <taxon>Gammaproteobacteria</taxon>
        <taxon>Legionellales</taxon>
        <taxon>Coxiellaceae</taxon>
        <taxon>Coxiella</taxon>
    </lineage>
</organism>